<dbReference type="EMBL" id="ML978277">
    <property type="protein sequence ID" value="KAF2025027.1"/>
    <property type="molecule type" value="Genomic_DNA"/>
</dbReference>
<sequence length="177" mass="20017">MGLVTGDPDALEAYYKAHKDARKFRSQPVRWEMELRQLFEGVLATGEDVLSPADLIKESIESDSSAVETPSRTVNTTVRRTVEIPRKRVASSALPSSSKGKKITSSDRLGRELAGLAEQLESLVATMDKDYQRDAIKVFMKDYRALHPSFKLAIVEAFEKEYSVKTFYVLKPDMRRK</sequence>
<dbReference type="Proteomes" id="UP000799777">
    <property type="component" value="Unassembled WGS sequence"/>
</dbReference>
<evidence type="ECO:0000313" key="2">
    <source>
        <dbReference type="Proteomes" id="UP000799777"/>
    </source>
</evidence>
<comment type="caution">
    <text evidence="1">The sequence shown here is derived from an EMBL/GenBank/DDBJ whole genome shotgun (WGS) entry which is preliminary data.</text>
</comment>
<keyword evidence="2" id="KW-1185">Reference proteome</keyword>
<name>A0A9P4H0X4_9PLEO</name>
<dbReference type="OrthoDB" id="5430673at2759"/>
<organism evidence="1 2">
    <name type="scientific">Setomelanomma holmii</name>
    <dbReference type="NCBI Taxonomy" id="210430"/>
    <lineage>
        <taxon>Eukaryota</taxon>
        <taxon>Fungi</taxon>
        <taxon>Dikarya</taxon>
        <taxon>Ascomycota</taxon>
        <taxon>Pezizomycotina</taxon>
        <taxon>Dothideomycetes</taxon>
        <taxon>Pleosporomycetidae</taxon>
        <taxon>Pleosporales</taxon>
        <taxon>Pleosporineae</taxon>
        <taxon>Phaeosphaeriaceae</taxon>
        <taxon>Setomelanomma</taxon>
    </lineage>
</organism>
<gene>
    <name evidence="1" type="ORF">EK21DRAFT_117223</name>
</gene>
<evidence type="ECO:0000313" key="1">
    <source>
        <dbReference type="EMBL" id="KAF2025027.1"/>
    </source>
</evidence>
<reference evidence="1" key="1">
    <citation type="journal article" date="2020" name="Stud. Mycol.">
        <title>101 Dothideomycetes genomes: a test case for predicting lifestyles and emergence of pathogens.</title>
        <authorList>
            <person name="Haridas S."/>
            <person name="Albert R."/>
            <person name="Binder M."/>
            <person name="Bloem J."/>
            <person name="Labutti K."/>
            <person name="Salamov A."/>
            <person name="Andreopoulos B."/>
            <person name="Baker S."/>
            <person name="Barry K."/>
            <person name="Bills G."/>
            <person name="Bluhm B."/>
            <person name="Cannon C."/>
            <person name="Castanera R."/>
            <person name="Culley D."/>
            <person name="Daum C."/>
            <person name="Ezra D."/>
            <person name="Gonzalez J."/>
            <person name="Henrissat B."/>
            <person name="Kuo A."/>
            <person name="Liang C."/>
            <person name="Lipzen A."/>
            <person name="Lutzoni F."/>
            <person name="Magnuson J."/>
            <person name="Mondo S."/>
            <person name="Nolan M."/>
            <person name="Ohm R."/>
            <person name="Pangilinan J."/>
            <person name="Park H.-J."/>
            <person name="Ramirez L."/>
            <person name="Alfaro M."/>
            <person name="Sun H."/>
            <person name="Tritt A."/>
            <person name="Yoshinaga Y."/>
            <person name="Zwiers L.-H."/>
            <person name="Turgeon B."/>
            <person name="Goodwin S."/>
            <person name="Spatafora J."/>
            <person name="Crous P."/>
            <person name="Grigoriev I."/>
        </authorList>
    </citation>
    <scope>NUCLEOTIDE SEQUENCE</scope>
    <source>
        <strain evidence="1">CBS 110217</strain>
    </source>
</reference>
<protein>
    <submittedName>
        <fullName evidence="1">Uncharacterized protein</fullName>
    </submittedName>
</protein>
<accession>A0A9P4H0X4</accession>
<proteinExistence type="predicted"/>
<dbReference type="AlphaFoldDB" id="A0A9P4H0X4"/>